<evidence type="ECO:0000256" key="1">
    <source>
        <dbReference type="ARBA" id="ARBA00022617"/>
    </source>
</evidence>
<evidence type="ECO:0000256" key="4">
    <source>
        <dbReference type="PROSITE-ProRule" id="PRU00433"/>
    </source>
</evidence>
<dbReference type="EMBL" id="JAENII010000023">
    <property type="protein sequence ID" value="MBK1828976.1"/>
    <property type="molecule type" value="Genomic_DNA"/>
</dbReference>
<evidence type="ECO:0000256" key="2">
    <source>
        <dbReference type="ARBA" id="ARBA00022723"/>
    </source>
</evidence>
<proteinExistence type="predicted"/>
<gene>
    <name evidence="6" type="ORF">JIN81_18215</name>
</gene>
<dbReference type="InterPro" id="IPR016024">
    <property type="entry name" value="ARM-type_fold"/>
</dbReference>
<reference evidence="6" key="1">
    <citation type="submission" date="2021-01" db="EMBL/GenBank/DDBJ databases">
        <title>Modified the classification status of verrucomicrobia.</title>
        <authorList>
            <person name="Feng X."/>
        </authorList>
    </citation>
    <scope>NUCLEOTIDE SEQUENCE</scope>
    <source>
        <strain evidence="6">KCTC 22201</strain>
    </source>
</reference>
<dbReference type="InterPro" id="IPR011041">
    <property type="entry name" value="Quinoprot_gluc/sorb_DH_b-prop"/>
</dbReference>
<dbReference type="GO" id="GO:0020037">
    <property type="term" value="F:heme binding"/>
    <property type="evidence" value="ECO:0007669"/>
    <property type="project" value="InterPro"/>
</dbReference>
<organism evidence="6 7">
    <name type="scientific">Haloferula rosea</name>
    <dbReference type="NCBI Taxonomy" id="490093"/>
    <lineage>
        <taxon>Bacteria</taxon>
        <taxon>Pseudomonadati</taxon>
        <taxon>Verrucomicrobiota</taxon>
        <taxon>Verrucomicrobiia</taxon>
        <taxon>Verrucomicrobiales</taxon>
        <taxon>Verrucomicrobiaceae</taxon>
        <taxon>Haloferula</taxon>
    </lineage>
</organism>
<dbReference type="Proteomes" id="UP000658278">
    <property type="component" value="Unassembled WGS sequence"/>
</dbReference>
<dbReference type="PANTHER" id="PTHR33546">
    <property type="entry name" value="LARGE, MULTIFUNCTIONAL SECRETED PROTEIN-RELATED"/>
    <property type="match status" value="1"/>
</dbReference>
<dbReference type="Gene3D" id="1.25.10.10">
    <property type="entry name" value="Leucine-rich Repeat Variant"/>
    <property type="match status" value="1"/>
</dbReference>
<dbReference type="GO" id="GO:0046872">
    <property type="term" value="F:metal ion binding"/>
    <property type="evidence" value="ECO:0007669"/>
    <property type="project" value="UniProtKB-KW"/>
</dbReference>
<dbReference type="InterPro" id="IPR009056">
    <property type="entry name" value="Cyt_c-like_dom"/>
</dbReference>
<dbReference type="InterPro" id="IPR055557">
    <property type="entry name" value="DUF7133"/>
</dbReference>
<sequence>MKLLSSFPAILAGVLALSSVRGDEKKSGDPMDSNNWRKWAPDPAPFLEPEESAECFKVAPGFRIELVAAHPMIKDPVFAEFDLQGRLWVCEFQSYMMDAAGSNSNDPISRVQVLEDTDGDGRMDKATTFLDEVVNPRSLSIVQGGALVALGSGKLVFCEDTDGDLVADRQTPLIDYATSAPKNIEHAENGLHYAIDNWMYNAKSDRRLRWDGGKLVSEPTKSRGQWGMDSDAYGRLYYNSNSVWFFTDSEIYDGLYGSSKAPTRSVRAIRVNTALNRAYEPGMIQEDGRINGVTSISGLAVHSHGAFEREWEGTIFSFSPGTNTVGAFRPDAPMPQTTQYEHLLYPDDTWTEREFIASTDERFRPVNGFFGPDGCLYIVDLNRGIIQDKRFLTRYLQRQSVERELDQHIGKGRIWRVVPESYQRETAPTGLVEGLSHPYLWWRINSQKRIVEGDRDDLVPDILKLATSGHPQGKVHAMWTLAGLGKLDPELIKAGLGDDDWFVKLTALRLAGEATAQPEVFPERFVSAAKALAGDRTDLVASYAGDLSTRGYPDRSSSVYKDKAPRRVSKDKKLKKTYLAGRVIYGEYCAACHQPDGRGLENVAPSLMKSDWVNGDADVLIAVAMHGLTGPIQVNGKAVKDVPPIMPPHHFLNDRQMADTLTYVRNAWGNKADAITADEIKAYRGKHSDREEPWTQEELRGR</sequence>
<dbReference type="SUPFAM" id="SSF48371">
    <property type="entry name" value="ARM repeat"/>
    <property type="match status" value="1"/>
</dbReference>
<keyword evidence="1 4" id="KW-0349">Heme</keyword>
<evidence type="ECO:0000313" key="7">
    <source>
        <dbReference type="Proteomes" id="UP000658278"/>
    </source>
</evidence>
<keyword evidence="7" id="KW-1185">Reference proteome</keyword>
<dbReference type="Pfam" id="PF00034">
    <property type="entry name" value="Cytochrom_C"/>
    <property type="match status" value="1"/>
</dbReference>
<dbReference type="RefSeq" id="WP_200283362.1">
    <property type="nucleotide sequence ID" value="NZ_JAENII010000023.1"/>
</dbReference>
<evidence type="ECO:0000313" key="6">
    <source>
        <dbReference type="EMBL" id="MBK1828976.1"/>
    </source>
</evidence>
<accession>A0A934VHE3</accession>
<evidence type="ECO:0000256" key="3">
    <source>
        <dbReference type="ARBA" id="ARBA00023004"/>
    </source>
</evidence>
<keyword evidence="3 4" id="KW-0408">Iron</keyword>
<keyword evidence="2 4" id="KW-0479">Metal-binding</keyword>
<dbReference type="GO" id="GO:0009055">
    <property type="term" value="F:electron transfer activity"/>
    <property type="evidence" value="ECO:0007669"/>
    <property type="project" value="InterPro"/>
</dbReference>
<name>A0A934VHE3_9BACT</name>
<dbReference type="AlphaFoldDB" id="A0A934VHE3"/>
<dbReference type="SUPFAM" id="SSF50952">
    <property type="entry name" value="Soluble quinoprotein glucose dehydrogenase"/>
    <property type="match status" value="1"/>
</dbReference>
<protein>
    <submittedName>
        <fullName evidence="6">C-type cytochrome</fullName>
    </submittedName>
</protein>
<dbReference type="PROSITE" id="PS51007">
    <property type="entry name" value="CYTC"/>
    <property type="match status" value="1"/>
</dbReference>
<dbReference type="Pfam" id="PF23500">
    <property type="entry name" value="DUF7133"/>
    <property type="match status" value="1"/>
</dbReference>
<evidence type="ECO:0000259" key="5">
    <source>
        <dbReference type="PROSITE" id="PS51007"/>
    </source>
</evidence>
<dbReference type="InterPro" id="IPR011989">
    <property type="entry name" value="ARM-like"/>
</dbReference>
<dbReference type="Gene3D" id="1.10.760.10">
    <property type="entry name" value="Cytochrome c-like domain"/>
    <property type="match status" value="1"/>
</dbReference>
<dbReference type="PANTHER" id="PTHR33546:SF1">
    <property type="entry name" value="LARGE, MULTIFUNCTIONAL SECRETED PROTEIN"/>
    <property type="match status" value="1"/>
</dbReference>
<dbReference type="SUPFAM" id="SSF46626">
    <property type="entry name" value="Cytochrome c"/>
    <property type="match status" value="1"/>
</dbReference>
<feature type="domain" description="Cytochrome c" evidence="5">
    <location>
        <begin position="576"/>
        <end position="668"/>
    </location>
</feature>
<comment type="caution">
    <text evidence="6">The sequence shown here is derived from an EMBL/GenBank/DDBJ whole genome shotgun (WGS) entry which is preliminary data.</text>
</comment>
<dbReference type="InterPro" id="IPR036909">
    <property type="entry name" value="Cyt_c-like_dom_sf"/>
</dbReference>